<dbReference type="Gene3D" id="2.60.120.620">
    <property type="entry name" value="q2cbj1_9rhob like domain"/>
    <property type="match status" value="1"/>
</dbReference>
<dbReference type="GO" id="GO:0005506">
    <property type="term" value="F:iron ion binding"/>
    <property type="evidence" value="ECO:0007669"/>
    <property type="project" value="InterPro"/>
</dbReference>
<dbReference type="GO" id="GO:0051213">
    <property type="term" value="F:dioxygenase activity"/>
    <property type="evidence" value="ECO:0007669"/>
    <property type="project" value="UniProtKB-KW"/>
</dbReference>
<protein>
    <recommendedName>
        <fullName evidence="7">Fe2OG dioxygenase domain-containing protein</fullName>
    </recommendedName>
</protein>
<sequence length="347" mass="38122">MLAGTRAPFCYGMKQNKQFYSFDTQSGRPAVILSAGTLHVQAILPLCKAFEAAVATFTLYNTDIILLVASQSLCVPEYLPLYCQGITIVFCVETFFVQSGFTGDVPEAFIMDRQQRIAAVLDTDEVSSCVARAKSCVASLAQESAREILLPAPVLLIPGLFDPNFCQALITFFENSPHAAGGMASTGPDGKPVHRVDNNKKKREDFVIPPESDLAAQILGILETRCLPEMKKAFQFEACNTDRLLIARYDETGGYFRRHRDNLAPATAFRQFALSVNLNTHTYDGGFLQFPEYNDHRYRPPVGAGIIFSASLLHEATPVTKGSRYCFLTFFHNGASVSTSPEQAVCA</sequence>
<name>A0A511XQY5_9PROT</name>
<dbReference type="Proteomes" id="UP000321746">
    <property type="component" value="Unassembled WGS sequence"/>
</dbReference>
<evidence type="ECO:0000313" key="9">
    <source>
        <dbReference type="Proteomes" id="UP000321746"/>
    </source>
</evidence>
<evidence type="ECO:0000256" key="4">
    <source>
        <dbReference type="ARBA" id="ARBA00022964"/>
    </source>
</evidence>
<evidence type="ECO:0000256" key="5">
    <source>
        <dbReference type="ARBA" id="ARBA00023002"/>
    </source>
</evidence>
<dbReference type="Pfam" id="PF13640">
    <property type="entry name" value="2OG-FeII_Oxy_3"/>
    <property type="match status" value="1"/>
</dbReference>
<comment type="cofactor">
    <cofactor evidence="1">
        <name>L-ascorbate</name>
        <dbReference type="ChEBI" id="CHEBI:38290"/>
    </cofactor>
</comment>
<evidence type="ECO:0000313" key="8">
    <source>
        <dbReference type="EMBL" id="GEN65319.1"/>
    </source>
</evidence>
<dbReference type="GO" id="GO:0016705">
    <property type="term" value="F:oxidoreductase activity, acting on paired donors, with incorporation or reduction of molecular oxygen"/>
    <property type="evidence" value="ECO:0007669"/>
    <property type="project" value="InterPro"/>
</dbReference>
<evidence type="ECO:0000259" key="7">
    <source>
        <dbReference type="PROSITE" id="PS51471"/>
    </source>
</evidence>
<dbReference type="InterPro" id="IPR006620">
    <property type="entry name" value="Pro_4_hyd_alph"/>
</dbReference>
<keyword evidence="3" id="KW-0847">Vitamin C</keyword>
<evidence type="ECO:0000256" key="6">
    <source>
        <dbReference type="ARBA" id="ARBA00023004"/>
    </source>
</evidence>
<reference evidence="8 9" key="1">
    <citation type="submission" date="2019-07" db="EMBL/GenBank/DDBJ databases">
        <title>Whole genome shotgun sequence of Acetobacter oeni NBRC 105207.</title>
        <authorList>
            <person name="Hosoyama A."/>
            <person name="Uohara A."/>
            <person name="Ohji S."/>
            <person name="Ichikawa N."/>
        </authorList>
    </citation>
    <scope>NUCLEOTIDE SEQUENCE [LARGE SCALE GENOMIC DNA]</scope>
    <source>
        <strain evidence="8 9">NBRC 105207</strain>
    </source>
</reference>
<evidence type="ECO:0000256" key="3">
    <source>
        <dbReference type="ARBA" id="ARBA00022896"/>
    </source>
</evidence>
<keyword evidence="6" id="KW-0408">Iron</keyword>
<keyword evidence="5" id="KW-0560">Oxidoreductase</keyword>
<feature type="domain" description="Fe2OG dioxygenase" evidence="7">
    <location>
        <begin position="240"/>
        <end position="334"/>
    </location>
</feature>
<evidence type="ECO:0000256" key="1">
    <source>
        <dbReference type="ARBA" id="ARBA00001961"/>
    </source>
</evidence>
<evidence type="ECO:0000256" key="2">
    <source>
        <dbReference type="ARBA" id="ARBA00022723"/>
    </source>
</evidence>
<dbReference type="GO" id="GO:0031418">
    <property type="term" value="F:L-ascorbic acid binding"/>
    <property type="evidence" value="ECO:0007669"/>
    <property type="project" value="UniProtKB-KW"/>
</dbReference>
<comment type="caution">
    <text evidence="8">The sequence shown here is derived from an EMBL/GenBank/DDBJ whole genome shotgun (WGS) entry which is preliminary data.</text>
</comment>
<keyword evidence="9" id="KW-1185">Reference proteome</keyword>
<dbReference type="OrthoDB" id="255432at2"/>
<keyword evidence="2" id="KW-0479">Metal-binding</keyword>
<dbReference type="RefSeq" id="WP_146892957.1">
    <property type="nucleotide sequence ID" value="NZ_BJYG01000090.1"/>
</dbReference>
<dbReference type="SMART" id="SM00702">
    <property type="entry name" value="P4Hc"/>
    <property type="match status" value="1"/>
</dbReference>
<accession>A0A511XQY5</accession>
<dbReference type="PROSITE" id="PS51471">
    <property type="entry name" value="FE2OG_OXY"/>
    <property type="match status" value="1"/>
</dbReference>
<proteinExistence type="predicted"/>
<dbReference type="AlphaFoldDB" id="A0A511XQY5"/>
<dbReference type="InterPro" id="IPR005123">
    <property type="entry name" value="Oxoglu/Fe-dep_dioxygenase_dom"/>
</dbReference>
<dbReference type="EMBL" id="BJYG01000090">
    <property type="protein sequence ID" value="GEN65319.1"/>
    <property type="molecule type" value="Genomic_DNA"/>
</dbReference>
<gene>
    <name evidence="8" type="ORF">AOE01nite_35430</name>
</gene>
<keyword evidence="4" id="KW-0223">Dioxygenase</keyword>
<dbReference type="InterPro" id="IPR044862">
    <property type="entry name" value="Pro_4_hyd_alph_FE2OG_OXY"/>
</dbReference>
<organism evidence="8 9">
    <name type="scientific">Acetobacter oeni</name>
    <dbReference type="NCBI Taxonomy" id="304077"/>
    <lineage>
        <taxon>Bacteria</taxon>
        <taxon>Pseudomonadati</taxon>
        <taxon>Pseudomonadota</taxon>
        <taxon>Alphaproteobacteria</taxon>
        <taxon>Acetobacterales</taxon>
        <taxon>Acetobacteraceae</taxon>
        <taxon>Acetobacter</taxon>
    </lineage>
</organism>